<dbReference type="GO" id="GO:0031419">
    <property type="term" value="F:cobalamin binding"/>
    <property type="evidence" value="ECO:0007669"/>
    <property type="project" value="InterPro"/>
</dbReference>
<organism evidence="2 3">
    <name type="scientific">Robertkochia marina</name>
    <dbReference type="NCBI Taxonomy" id="1227945"/>
    <lineage>
        <taxon>Bacteria</taxon>
        <taxon>Pseudomonadati</taxon>
        <taxon>Bacteroidota</taxon>
        <taxon>Flavobacteriia</taxon>
        <taxon>Flavobacteriales</taxon>
        <taxon>Flavobacteriaceae</taxon>
        <taxon>Robertkochia</taxon>
    </lineage>
</organism>
<gene>
    <name evidence="2" type="ORF">E7Z59_12435</name>
</gene>
<reference evidence="2 3" key="1">
    <citation type="submission" date="2019-04" db="EMBL/GenBank/DDBJ databases">
        <title>Draft genome sequence of Robertkochia marina CC-AMO-30D.</title>
        <authorList>
            <person name="Hameed A."/>
            <person name="Lin S.-Y."/>
            <person name="Shahina M."/>
            <person name="Lai W.-A."/>
            <person name="Young C.-C."/>
        </authorList>
    </citation>
    <scope>NUCLEOTIDE SEQUENCE [LARGE SCALE GENOMIC DNA]</scope>
    <source>
        <strain evidence="2 3">CC-AMO-30D</strain>
    </source>
</reference>
<dbReference type="InterPro" id="IPR016176">
    <property type="entry name" value="Cbl-dep_enz_cat"/>
</dbReference>
<proteinExistence type="predicted"/>
<dbReference type="CDD" id="cd03677">
    <property type="entry name" value="MM_CoA_mutase_beta"/>
    <property type="match status" value="1"/>
</dbReference>
<feature type="domain" description="Methylmalonyl-CoA mutase alpha/beta chain catalytic" evidence="1">
    <location>
        <begin position="109"/>
        <end position="448"/>
    </location>
</feature>
<dbReference type="PANTHER" id="PTHR48101:SF1">
    <property type="entry name" value="METHYLMALONYL-COA MUTASE, LARGE SUBUNIT"/>
    <property type="match status" value="1"/>
</dbReference>
<name>A0A4S3M0W3_9FLAO</name>
<keyword evidence="3" id="KW-1185">Reference proteome</keyword>
<dbReference type="OrthoDB" id="9762378at2"/>
<sequence length="467" mass="52692">MTDHLFDMFEGVSTKEWKQKIQFDLKGADYNKTLLTDTPEHITIKPFYHPDDLSETTAAPTASGSWSACERIYVANEEKAIQKARLALDKGAESLHLVLHNKTTDLHKVFSQTDAPGIPVYLEMHFLSTEKITELLKAAGSLQQPVHLLLDPIGDLNASGNWHYNRKKDMKLLAEILKMLTDENIPGSDFVRSQVGVNMSRYLNSGASAVQQLAYGMAHVNEYLNLMEENELDATLLSPLFYCGAGHHYFFEIAKLRALRILWKTLATAYNNPNAAHILATPGKRNKTLYDYNVNMLRTTTEYMSAVIGGADAVCALPYDSIYHKDNAFGSRIARNQLLILKHESYFKAVNNAADGSYYIESVTAEMAEKALDIFKQIEAGGGYLQQLMDGAIQKKIKETAREEQEAFEKEERTLVGTNKYINPEDSMKNNLELDPFLKKEAVKTLVEPIIEKRLAEQSEKKRLKQE</sequence>
<dbReference type="Pfam" id="PF01642">
    <property type="entry name" value="MM_CoA_mutase"/>
    <property type="match status" value="1"/>
</dbReference>
<dbReference type="Gene3D" id="3.20.20.240">
    <property type="entry name" value="Methylmalonyl-CoA mutase"/>
    <property type="match status" value="1"/>
</dbReference>
<dbReference type="GO" id="GO:0016866">
    <property type="term" value="F:intramolecular transferase activity"/>
    <property type="evidence" value="ECO:0007669"/>
    <property type="project" value="InterPro"/>
</dbReference>
<comment type="caution">
    <text evidence="2">The sequence shown here is derived from an EMBL/GenBank/DDBJ whole genome shotgun (WGS) entry which is preliminary data.</text>
</comment>
<dbReference type="AlphaFoldDB" id="A0A4S3M0W3"/>
<dbReference type="RefSeq" id="WP_136336665.1">
    <property type="nucleotide sequence ID" value="NZ_QXMP01000003.1"/>
</dbReference>
<dbReference type="SUPFAM" id="SSF51703">
    <property type="entry name" value="Cobalamin (vitamin B12)-dependent enzymes"/>
    <property type="match status" value="1"/>
</dbReference>
<evidence type="ECO:0000259" key="1">
    <source>
        <dbReference type="Pfam" id="PF01642"/>
    </source>
</evidence>
<evidence type="ECO:0000313" key="3">
    <source>
        <dbReference type="Proteomes" id="UP000305939"/>
    </source>
</evidence>
<accession>A0A4S3M0W3</accession>
<dbReference type="InterPro" id="IPR006099">
    <property type="entry name" value="MeMalonylCoA_mutase_a/b_cat"/>
</dbReference>
<evidence type="ECO:0000313" key="2">
    <source>
        <dbReference type="EMBL" id="THD66593.1"/>
    </source>
</evidence>
<dbReference type="PANTHER" id="PTHR48101">
    <property type="entry name" value="METHYLMALONYL-COA MUTASE, MITOCHONDRIAL-RELATED"/>
    <property type="match status" value="1"/>
</dbReference>
<protein>
    <submittedName>
        <fullName evidence="2">Methylmalonyl-CoA mutase</fullName>
    </submittedName>
</protein>
<dbReference type="EMBL" id="SSMC01000003">
    <property type="protein sequence ID" value="THD66593.1"/>
    <property type="molecule type" value="Genomic_DNA"/>
</dbReference>
<dbReference type="Proteomes" id="UP000305939">
    <property type="component" value="Unassembled WGS sequence"/>
</dbReference>